<keyword evidence="2" id="KW-1185">Reference proteome</keyword>
<dbReference type="EMBL" id="LAVV01001887">
    <property type="protein sequence ID" value="KNZ63241.1"/>
    <property type="molecule type" value="Genomic_DNA"/>
</dbReference>
<organism evidence="1 2">
    <name type="scientific">Puccinia sorghi</name>
    <dbReference type="NCBI Taxonomy" id="27349"/>
    <lineage>
        <taxon>Eukaryota</taxon>
        <taxon>Fungi</taxon>
        <taxon>Dikarya</taxon>
        <taxon>Basidiomycota</taxon>
        <taxon>Pucciniomycotina</taxon>
        <taxon>Pucciniomycetes</taxon>
        <taxon>Pucciniales</taxon>
        <taxon>Pucciniaceae</taxon>
        <taxon>Puccinia</taxon>
    </lineage>
</organism>
<sequence>MINRDPALEEDKNIILCAIILSKLSTNTHNNIVNSANKDNTQLLWKAILKCFISLEASNCARRMLKSRSRKTLITYDFLKLLPSSLEKIKKHINHSQEESKIKPKNLPHHLKIHVNELKVSNTSRGESIAATMYTNKDKRCTSGTHNPNSKTHTKDKFWAIYPKKRAAFLKKREESQVSNFSNFSSLPTPVFILDSGSSSHMVSNCKFFTYLDVTKYYFYLLAVSTL</sequence>
<evidence type="ECO:0000313" key="1">
    <source>
        <dbReference type="EMBL" id="KNZ63241.1"/>
    </source>
</evidence>
<evidence type="ECO:0000313" key="2">
    <source>
        <dbReference type="Proteomes" id="UP000037035"/>
    </source>
</evidence>
<gene>
    <name evidence="1" type="ORF">VP01_1169g5</name>
</gene>
<protein>
    <submittedName>
        <fullName evidence="1">Uncharacterized protein</fullName>
    </submittedName>
</protein>
<dbReference type="VEuPathDB" id="FungiDB:VP01_1169g5"/>
<accession>A0A0L6VRB6</accession>
<dbReference type="Proteomes" id="UP000037035">
    <property type="component" value="Unassembled WGS sequence"/>
</dbReference>
<dbReference type="OrthoDB" id="2847449at2759"/>
<name>A0A0L6VRB6_9BASI</name>
<proteinExistence type="predicted"/>
<dbReference type="AlphaFoldDB" id="A0A0L6VRB6"/>
<reference evidence="1 2" key="1">
    <citation type="submission" date="2015-08" db="EMBL/GenBank/DDBJ databases">
        <title>Next Generation Sequencing and Analysis of the Genome of Puccinia sorghi L Schw, the Causal Agent of Maize Common Rust.</title>
        <authorList>
            <person name="Rochi L."/>
            <person name="Burguener G."/>
            <person name="Darino M."/>
            <person name="Turjanski A."/>
            <person name="Kreff E."/>
            <person name="Dieguez M.J."/>
            <person name="Sacco F."/>
        </authorList>
    </citation>
    <scope>NUCLEOTIDE SEQUENCE [LARGE SCALE GENOMIC DNA]</scope>
    <source>
        <strain evidence="1 2">RO10H11247</strain>
    </source>
</reference>
<comment type="caution">
    <text evidence="1">The sequence shown here is derived from an EMBL/GenBank/DDBJ whole genome shotgun (WGS) entry which is preliminary data.</text>
</comment>